<name>A0A2R4C491_9BURK</name>
<dbReference type="OrthoDB" id="8230517at2"/>
<keyword evidence="1" id="KW-0812">Transmembrane</keyword>
<keyword evidence="1" id="KW-0472">Membrane</keyword>
<feature type="transmembrane region" description="Helical" evidence="1">
    <location>
        <begin position="148"/>
        <end position="166"/>
    </location>
</feature>
<evidence type="ECO:0000313" key="3">
    <source>
        <dbReference type="Proteomes" id="UP000240505"/>
    </source>
</evidence>
<keyword evidence="1" id="KW-1133">Transmembrane helix</keyword>
<keyword evidence="3" id="KW-1185">Reference proteome</keyword>
<dbReference type="Pfam" id="PF11193">
    <property type="entry name" value="DUF2812"/>
    <property type="match status" value="1"/>
</dbReference>
<dbReference type="RefSeq" id="WP_107139794.1">
    <property type="nucleotide sequence ID" value="NZ_CP028324.1"/>
</dbReference>
<organism evidence="2 3">
    <name type="scientific">Pseudoduganella armeniaca</name>
    <dbReference type="NCBI Taxonomy" id="2072590"/>
    <lineage>
        <taxon>Bacteria</taxon>
        <taxon>Pseudomonadati</taxon>
        <taxon>Pseudomonadota</taxon>
        <taxon>Betaproteobacteria</taxon>
        <taxon>Burkholderiales</taxon>
        <taxon>Oxalobacteraceae</taxon>
        <taxon>Telluria group</taxon>
        <taxon>Pseudoduganella</taxon>
    </lineage>
</organism>
<proteinExistence type="predicted"/>
<sequence>MSVVRKWNLTALWNDDRIERWLEDMARQGLHLEKVSWAGLFTFRRGAPKPSTYRIDIADYRKGLDIDYLQLMTDAGWRMAAQWSTWYFWRSDAPGTPEIFTDAPSRAQKYRRMMSLLLLCSLPQLPFMLNAAATLYRSEELPWLAPGLLPLAAAAVLFNGYGYLRLRAKLRSLERMQPL</sequence>
<dbReference type="AlphaFoldDB" id="A0A2R4C491"/>
<gene>
    <name evidence="2" type="ORF">C9I28_00995</name>
</gene>
<dbReference type="InterPro" id="IPR021359">
    <property type="entry name" value="DUF2812"/>
</dbReference>
<evidence type="ECO:0000313" key="2">
    <source>
        <dbReference type="EMBL" id="AVR94443.1"/>
    </source>
</evidence>
<feature type="transmembrane region" description="Helical" evidence="1">
    <location>
        <begin position="116"/>
        <end position="136"/>
    </location>
</feature>
<dbReference type="KEGG" id="masz:C9I28_00995"/>
<evidence type="ECO:0008006" key="4">
    <source>
        <dbReference type="Google" id="ProtNLM"/>
    </source>
</evidence>
<reference evidence="2 3" key="1">
    <citation type="submission" date="2018-03" db="EMBL/GenBank/DDBJ databases">
        <title>Massilia armeniaca sp. nov., isolated from desert soil.</title>
        <authorList>
            <person name="Huang H."/>
            <person name="Ren M."/>
        </authorList>
    </citation>
    <scope>NUCLEOTIDE SEQUENCE [LARGE SCALE GENOMIC DNA]</scope>
    <source>
        <strain evidence="2 3">ZMN-3</strain>
    </source>
</reference>
<dbReference type="Proteomes" id="UP000240505">
    <property type="component" value="Chromosome"/>
</dbReference>
<accession>A0A2R4C491</accession>
<protein>
    <recommendedName>
        <fullName evidence="4">DUF2812 domain-containing protein</fullName>
    </recommendedName>
</protein>
<dbReference type="EMBL" id="CP028324">
    <property type="protein sequence ID" value="AVR94443.1"/>
    <property type="molecule type" value="Genomic_DNA"/>
</dbReference>
<evidence type="ECO:0000256" key="1">
    <source>
        <dbReference type="SAM" id="Phobius"/>
    </source>
</evidence>